<comment type="caution">
    <text evidence="3">The sequence shown here is derived from an EMBL/GenBank/DDBJ whole genome shotgun (WGS) entry which is preliminary data.</text>
</comment>
<dbReference type="PROSITE" id="PS51257">
    <property type="entry name" value="PROKAR_LIPOPROTEIN"/>
    <property type="match status" value="1"/>
</dbReference>
<organism evidence="3 4">
    <name type="scientific">Novosphingobium barchaimii LL02</name>
    <dbReference type="NCBI Taxonomy" id="1114963"/>
    <lineage>
        <taxon>Bacteria</taxon>
        <taxon>Pseudomonadati</taxon>
        <taxon>Pseudomonadota</taxon>
        <taxon>Alphaproteobacteria</taxon>
        <taxon>Sphingomonadales</taxon>
        <taxon>Sphingomonadaceae</taxon>
        <taxon>Novosphingobium</taxon>
    </lineage>
</organism>
<dbReference type="GO" id="GO:0015562">
    <property type="term" value="F:efflux transmembrane transporter activity"/>
    <property type="evidence" value="ECO:0007669"/>
    <property type="project" value="InterPro"/>
</dbReference>
<dbReference type="GO" id="GO:0005886">
    <property type="term" value="C:plasma membrane"/>
    <property type="evidence" value="ECO:0007669"/>
    <property type="project" value="UniProtKB-SubCell"/>
</dbReference>
<dbReference type="Pfam" id="PF02321">
    <property type="entry name" value="OEP"/>
    <property type="match status" value="2"/>
</dbReference>
<dbReference type="PANTHER" id="PTHR30203:SF33">
    <property type="entry name" value="BLR4455 PROTEIN"/>
    <property type="match status" value="1"/>
</dbReference>
<keyword evidence="2" id="KW-0449">Lipoprotein</keyword>
<comment type="similarity">
    <text evidence="1 2">Belongs to the outer membrane factor (OMF) (TC 1.B.17) family.</text>
</comment>
<dbReference type="Proteomes" id="UP000052268">
    <property type="component" value="Unassembled WGS sequence"/>
</dbReference>
<dbReference type="Gene3D" id="1.20.1600.10">
    <property type="entry name" value="Outer membrane efflux proteins (OEP)"/>
    <property type="match status" value="1"/>
</dbReference>
<dbReference type="Gene3D" id="2.20.200.10">
    <property type="entry name" value="Outer membrane efflux proteins (OEP)"/>
    <property type="match status" value="1"/>
</dbReference>
<keyword evidence="2" id="KW-0472">Membrane</keyword>
<gene>
    <name evidence="3" type="ORF">V474_04910</name>
</gene>
<sequence>MVKSIAGIPAAAMMSLVLGACSMAPDYKPPVTTPPAQFKEVAGWTGAAPGDDARRGDWWSAFDDPVLADLEQRAAAASPTLAAALARYDASRAAARVNEADLLPSAGISGDASRERRSANRPLTTGSAARYNDYVVGGSIAYELDLWGRIRNQVKASKAEAQASRADLASAQLSLQASVADAYFRLRGLDAEARLLDRSVDAFARAYDLTSKRRSGGIASGIDVNRARTVLGNARAQVATVANQRAATEHEIAALVGELASQFSLAAAVGPLDPPKPPIATPSELLQRRPDIAAAERRVFAANARIGVARAAFFPSLTLGANGGWETTGGSLLTTPNTFWALGPLSSLLTVFDGGKRAAQVKISRAEYEEVAADYRGTVLTAFRQVEDSIAAIRNLSDASVAQKDAAQAAQRTSDIAMSRYRDGASGYLDVVTAQTDALDAQRAYISVQTQRMQASIELVRATGGGVADVPVASAQ</sequence>
<keyword evidence="2" id="KW-0564">Palmitate</keyword>
<dbReference type="InterPro" id="IPR010131">
    <property type="entry name" value="MdtP/NodT-like"/>
</dbReference>
<keyword evidence="2" id="KW-1134">Transmembrane beta strand</keyword>
<keyword evidence="4" id="KW-1185">Reference proteome</keyword>
<keyword evidence="2" id="KW-0812">Transmembrane</keyword>
<protein>
    <submittedName>
        <fullName evidence="3">RND transporter</fullName>
    </submittedName>
</protein>
<dbReference type="PATRIC" id="fig|1114963.3.peg.4622"/>
<dbReference type="RefSeq" id="WP_059153359.1">
    <property type="nucleotide sequence ID" value="NZ_KQ130459.1"/>
</dbReference>
<dbReference type="NCBIfam" id="TIGR01845">
    <property type="entry name" value="outer_NodT"/>
    <property type="match status" value="1"/>
</dbReference>
<dbReference type="AlphaFoldDB" id="A0A0J8A6T5"/>
<feature type="chain" id="PRO_5005120000" evidence="2">
    <location>
        <begin position="20"/>
        <end position="476"/>
    </location>
</feature>
<proteinExistence type="inferred from homology"/>
<comment type="subcellular location">
    <subcellularLocation>
        <location evidence="2">Cell membrane</location>
        <topology evidence="2">Lipid-anchor</topology>
    </subcellularLocation>
</comment>
<evidence type="ECO:0000256" key="2">
    <source>
        <dbReference type="RuleBase" id="RU362097"/>
    </source>
</evidence>
<reference evidence="3 4" key="1">
    <citation type="journal article" date="2015" name="G3 (Bethesda)">
        <title>Insights into Ongoing Evolution of the Hexachlorocyclohexane Catabolic Pathway from Comparative Genomics of Ten Sphingomonadaceae Strains.</title>
        <authorList>
            <person name="Pearce S.L."/>
            <person name="Oakeshott J.G."/>
            <person name="Pandey G."/>
        </authorList>
    </citation>
    <scope>NUCLEOTIDE SEQUENCE [LARGE SCALE GENOMIC DNA]</scope>
    <source>
        <strain evidence="3 4">LL02</strain>
    </source>
</reference>
<dbReference type="OrthoDB" id="9783100at2"/>
<name>A0A0J8A6T5_9SPHN</name>
<dbReference type="InterPro" id="IPR003423">
    <property type="entry name" value="OMP_efflux"/>
</dbReference>
<evidence type="ECO:0000256" key="1">
    <source>
        <dbReference type="ARBA" id="ARBA00007613"/>
    </source>
</evidence>
<dbReference type="PANTHER" id="PTHR30203">
    <property type="entry name" value="OUTER MEMBRANE CATION EFFLUX PROTEIN"/>
    <property type="match status" value="1"/>
</dbReference>
<dbReference type="SUPFAM" id="SSF56954">
    <property type="entry name" value="Outer membrane efflux proteins (OEP)"/>
    <property type="match status" value="1"/>
</dbReference>
<keyword evidence="2" id="KW-0732">Signal</keyword>
<accession>A0A0J8A6T5</accession>
<evidence type="ECO:0000313" key="4">
    <source>
        <dbReference type="Proteomes" id="UP000052268"/>
    </source>
</evidence>
<feature type="signal peptide" evidence="2">
    <location>
        <begin position="1"/>
        <end position="19"/>
    </location>
</feature>
<dbReference type="EMBL" id="JACU01000013">
    <property type="protein sequence ID" value="KMS51100.1"/>
    <property type="molecule type" value="Genomic_DNA"/>
</dbReference>
<evidence type="ECO:0000313" key="3">
    <source>
        <dbReference type="EMBL" id="KMS51100.1"/>
    </source>
</evidence>